<keyword evidence="5" id="KW-1185">Reference proteome</keyword>
<protein>
    <submittedName>
        <fullName evidence="4">DUF4127 family protein</fullName>
    </submittedName>
</protein>
<feature type="domain" description="SLH" evidence="3">
    <location>
        <begin position="719"/>
        <end position="778"/>
    </location>
</feature>
<dbReference type="EMBL" id="CP035281">
    <property type="protein sequence ID" value="QAT43382.1"/>
    <property type="molecule type" value="Genomic_DNA"/>
</dbReference>
<evidence type="ECO:0000256" key="2">
    <source>
        <dbReference type="SAM" id="SignalP"/>
    </source>
</evidence>
<dbReference type="AlphaFoldDB" id="A0A410PWQ2"/>
<evidence type="ECO:0000313" key="5">
    <source>
        <dbReference type="Proteomes" id="UP000287601"/>
    </source>
</evidence>
<dbReference type="InterPro" id="IPR025394">
    <property type="entry name" value="DUF4127"/>
</dbReference>
<sequence>MEKMKKKTVSLLLCIAMILTMIPGEAVTAWADTDASPQNEAQPLEKEPILAYIPLDNRPVNVDRVIYEAESAGFQVMMPEEDLYATRLDGQPLNSNGTPYGDSKKLMEWLEEMDKKTDYFVISLDQLLSGGLVNSRTLYSSKYFDEYQMIDKLVELSQNNHIYIVDTVTRLASCTVGYQGATLETYNYLRQYNLTPRSVLNQKNLTVKNIISDYTRDEQGKKIPVSSQYSKEVSQSLKTRERKLSMIDYILSMDSAGKMKYFIGIDDSNPQNTIQTNEVNFIGKKLGDRGLIYSGADELGMMAVLNLMIDYYGNDVKASAVYFGNTESSGSGSVYDMETVKENVEKHLQSIGVKLVDKDKADMEIVVLTSPSTAILNSKYISQMIDYINQNIAKGTPTIVINSAPSAYGGNLEYRMIRECEMSMLLAYSSWGTVGNSIGLSLCNGISRYLYLHSRDNSSDKADIAFLKGLIFSYEKDISYIRGGGKTLFNDYLTSKGWSASNFYQSDEQVKTVNADLENMLKTSEYNVTVNDIVNNLTDCRYLKGLGGECGIIGKINLNHYSAPFFRTYEIRFDIGVKLSDITLKGFKDSLTVNMPYAPTEGQLTYSLNLYYLDASGKLQKLPCVYDKNTGTVQFATNMLPNFFTDTRSMEADKAESLFADVPVSAWYFDYVMYAYEKGMMNGTGGSLFQPKAPMTRAMMVYTLYKMAGAPEVKGNVSVPEDVGSSWYKPAVEWALENGIASENWEKKFAGNDSVTREQLADMLWKYAKYKGMDVTKGKYADVYHYADVFAVSPQLRDGVDWACSAGILTGTGTGTILAPQSPATRGEVAAMLKRFAEIE</sequence>
<proteinExistence type="predicted"/>
<gene>
    <name evidence="4" type="ORF">EQM06_09225</name>
</gene>
<keyword evidence="2" id="KW-0732">Signal</keyword>
<evidence type="ECO:0000256" key="1">
    <source>
        <dbReference type="ARBA" id="ARBA00022737"/>
    </source>
</evidence>
<organism evidence="4 5">
    <name type="scientific">Aminipila luticellarii</name>
    <dbReference type="NCBI Taxonomy" id="2507160"/>
    <lineage>
        <taxon>Bacteria</taxon>
        <taxon>Bacillati</taxon>
        <taxon>Bacillota</taxon>
        <taxon>Clostridia</taxon>
        <taxon>Peptostreptococcales</taxon>
        <taxon>Anaerovoracaceae</taxon>
        <taxon>Aminipila</taxon>
    </lineage>
</organism>
<feature type="chain" id="PRO_5039254475" evidence="2">
    <location>
        <begin position="27"/>
        <end position="840"/>
    </location>
</feature>
<dbReference type="OrthoDB" id="1947068at2"/>
<dbReference type="KEGG" id="amij:EQM06_09225"/>
<dbReference type="PROSITE" id="PS51272">
    <property type="entry name" value="SLH"/>
    <property type="match status" value="3"/>
</dbReference>
<dbReference type="Pfam" id="PF13552">
    <property type="entry name" value="DUF4127"/>
    <property type="match status" value="1"/>
</dbReference>
<dbReference type="InterPro" id="IPR001119">
    <property type="entry name" value="SLH_dom"/>
</dbReference>
<evidence type="ECO:0000313" key="4">
    <source>
        <dbReference type="EMBL" id="QAT43382.1"/>
    </source>
</evidence>
<feature type="signal peptide" evidence="2">
    <location>
        <begin position="1"/>
        <end position="26"/>
    </location>
</feature>
<keyword evidence="1" id="KW-0677">Repeat</keyword>
<accession>A0A410PWQ2</accession>
<name>A0A410PWQ2_9FIRM</name>
<feature type="domain" description="SLH" evidence="3">
    <location>
        <begin position="655"/>
        <end position="718"/>
    </location>
</feature>
<dbReference type="Proteomes" id="UP000287601">
    <property type="component" value="Chromosome"/>
</dbReference>
<dbReference type="Pfam" id="PF00395">
    <property type="entry name" value="SLH"/>
    <property type="match status" value="3"/>
</dbReference>
<reference evidence="4 5" key="1">
    <citation type="submission" date="2019-01" db="EMBL/GenBank/DDBJ databases">
        <title>Draft genomes of a novel of Aminipila strains.</title>
        <authorList>
            <person name="Ma S."/>
        </authorList>
    </citation>
    <scope>NUCLEOTIDE SEQUENCE [LARGE SCALE GENOMIC DNA]</scope>
    <source>
        <strain evidence="5">JN-39</strain>
    </source>
</reference>
<evidence type="ECO:0000259" key="3">
    <source>
        <dbReference type="PROSITE" id="PS51272"/>
    </source>
</evidence>
<feature type="domain" description="SLH" evidence="3">
    <location>
        <begin position="783"/>
        <end position="840"/>
    </location>
</feature>